<feature type="transmembrane region" description="Helical" evidence="6">
    <location>
        <begin position="60"/>
        <end position="86"/>
    </location>
</feature>
<dbReference type="GO" id="GO:0016755">
    <property type="term" value="F:aminoacyltransferase activity"/>
    <property type="evidence" value="ECO:0007669"/>
    <property type="project" value="TreeGrafter"/>
</dbReference>
<organism evidence="8 9">
    <name type="scientific">Lentzea guizhouensis</name>
    <dbReference type="NCBI Taxonomy" id="1586287"/>
    <lineage>
        <taxon>Bacteria</taxon>
        <taxon>Bacillati</taxon>
        <taxon>Actinomycetota</taxon>
        <taxon>Actinomycetes</taxon>
        <taxon>Pseudonocardiales</taxon>
        <taxon>Pseudonocardiaceae</taxon>
        <taxon>Lentzea</taxon>
    </lineage>
</organism>
<dbReference type="Pfam" id="PF09924">
    <property type="entry name" value="LPG_synthase_C"/>
    <property type="match status" value="1"/>
</dbReference>
<dbReference type="AlphaFoldDB" id="A0A1B2HLN7"/>
<dbReference type="InterPro" id="IPR035952">
    <property type="entry name" value="Rhomboid-like_sf"/>
</dbReference>
<evidence type="ECO:0000256" key="2">
    <source>
        <dbReference type="ARBA" id="ARBA00022475"/>
    </source>
</evidence>
<keyword evidence="2" id="KW-1003">Cell membrane</keyword>
<dbReference type="OrthoDB" id="594838at2"/>
<dbReference type="KEGG" id="led:BBK82_23755"/>
<keyword evidence="9" id="KW-1185">Reference proteome</keyword>
<dbReference type="InterPro" id="IPR016181">
    <property type="entry name" value="Acyl_CoA_acyltransferase"/>
</dbReference>
<dbReference type="STRING" id="1586287.BBK82_23755"/>
<dbReference type="SUPFAM" id="SSF55729">
    <property type="entry name" value="Acyl-CoA N-acyltransferases (Nat)"/>
    <property type="match status" value="1"/>
</dbReference>
<feature type="transmembrane region" description="Helical" evidence="6">
    <location>
        <begin position="162"/>
        <end position="178"/>
    </location>
</feature>
<protein>
    <recommendedName>
        <fullName evidence="7">Phosphatidylglycerol lysyltransferase C-terminal domain-containing protein</fullName>
    </recommendedName>
</protein>
<dbReference type="GO" id="GO:0005886">
    <property type="term" value="C:plasma membrane"/>
    <property type="evidence" value="ECO:0007669"/>
    <property type="project" value="UniProtKB-SubCell"/>
</dbReference>
<reference evidence="8 9" key="1">
    <citation type="submission" date="2016-07" db="EMBL/GenBank/DDBJ databases">
        <title>Complete genome sequence of the Lentzea guizhouensis DHS C013.</title>
        <authorList>
            <person name="Cao C."/>
        </authorList>
    </citation>
    <scope>NUCLEOTIDE SEQUENCE [LARGE SCALE GENOMIC DNA]</scope>
    <source>
        <strain evidence="8 9">DHS C013</strain>
    </source>
</reference>
<feature type="transmembrane region" description="Helical" evidence="6">
    <location>
        <begin position="379"/>
        <end position="401"/>
    </location>
</feature>
<sequence length="840" mass="91551">MNRVVAVVHRVRQLISRLFRTAPLTCSFLVVFWTAGALAPPTDEVLGHVGTGPGSPLWTALSSALWAMDLPAYLATTVLLLVFGALAERELGALRTAAIFLVSHVVGVLLGISWVLLGQAVGWWWLDSLVDQVAAGPSVGGVGLALALTFRMPPLWRRRVRMFTILSVLVLTLYSGWLEDVLRLSGGVVGLLVGALLLRGGAEERPRTLQETRVLVALLLAASALGPVVAMMSPNQDGPLWWFADVVAVAQPSQVDVDAVCAVPDAVTLCRTMLVQLSYGRFPALVMSVLPALLLLVLAEGLRRGRRFAWWSALVCNVAYAGFIGWYVVQAAQIPDRAALDLVFSYSIPMLVPLAITVVLLVTRGHFDIALPRHAVVRFWRFTLGSVALLSALYVFGGYLVREELTPVPGFAELLADLPARFLPPGYLVGLVPLQFAADGFVGTLLFEYTGVVFWLIVLTGLLMASWRAWPTACTEAAERARALVQRYGGSSLSYMTTWRGNQYWFTPDGETAIAYRVVATIALTVGDPIGPAPVAAVRGFAEFCARNGWTPCLYSVGAATTDAVADLGWSAVQVAEDTVVELDTLSFTGKKWQDVRTALNKAAKAGITAEWCTFAEAPYAITDQIRSISAEWVADKGLPEMGFTLGGLEELRGEGVRCLVAVDADRTVHGVTSWLPVYADGEVVGWTLDFMRRRSDGFRGSMEFLIASAASSLKEEGARFLSLSGAPLARLDRGQRPRALQRVLDFTGQVLEPVYGFRSLFAFKAKFQPVYRPMFMAYPDSAALPRIANAVSRAYLPHLNARQGVRLAGEMIMRSRDRGPTAVRWRWARRVRVARPKGW</sequence>
<evidence type="ECO:0000256" key="4">
    <source>
        <dbReference type="ARBA" id="ARBA00022989"/>
    </source>
</evidence>
<feature type="transmembrane region" description="Helical" evidence="6">
    <location>
        <begin position="132"/>
        <end position="150"/>
    </location>
</feature>
<dbReference type="EMBL" id="CP016793">
    <property type="protein sequence ID" value="ANZ38626.1"/>
    <property type="molecule type" value="Genomic_DNA"/>
</dbReference>
<feature type="transmembrane region" description="Helical" evidence="6">
    <location>
        <begin position="214"/>
        <end position="233"/>
    </location>
</feature>
<dbReference type="InterPro" id="IPR024320">
    <property type="entry name" value="LPG_synthase_C"/>
</dbReference>
<evidence type="ECO:0000256" key="5">
    <source>
        <dbReference type="ARBA" id="ARBA00023136"/>
    </source>
</evidence>
<feature type="transmembrane region" description="Helical" evidence="6">
    <location>
        <begin position="452"/>
        <end position="470"/>
    </location>
</feature>
<keyword evidence="4 6" id="KW-1133">Transmembrane helix</keyword>
<evidence type="ECO:0000256" key="6">
    <source>
        <dbReference type="SAM" id="Phobius"/>
    </source>
</evidence>
<dbReference type="PANTHER" id="PTHR34697">
    <property type="entry name" value="PHOSPHATIDYLGLYCEROL LYSYLTRANSFERASE"/>
    <property type="match status" value="1"/>
</dbReference>
<name>A0A1B2HLN7_9PSEU</name>
<evidence type="ECO:0000256" key="3">
    <source>
        <dbReference type="ARBA" id="ARBA00022692"/>
    </source>
</evidence>
<feature type="transmembrane region" description="Helical" evidence="6">
    <location>
        <begin position="21"/>
        <end position="40"/>
    </location>
</feature>
<feature type="transmembrane region" description="Helical" evidence="6">
    <location>
        <begin position="98"/>
        <end position="126"/>
    </location>
</feature>
<keyword evidence="5 6" id="KW-0472">Membrane</keyword>
<dbReference type="InterPro" id="IPR051211">
    <property type="entry name" value="PG_lysyltransferase"/>
</dbReference>
<accession>A0A1B2HLN7</accession>
<feature type="transmembrane region" description="Helical" evidence="6">
    <location>
        <begin position="308"/>
        <end position="328"/>
    </location>
</feature>
<evidence type="ECO:0000259" key="7">
    <source>
        <dbReference type="Pfam" id="PF09924"/>
    </source>
</evidence>
<feature type="transmembrane region" description="Helical" evidence="6">
    <location>
        <begin position="282"/>
        <end position="299"/>
    </location>
</feature>
<evidence type="ECO:0000313" key="8">
    <source>
        <dbReference type="EMBL" id="ANZ38626.1"/>
    </source>
</evidence>
<keyword evidence="3 6" id="KW-0812">Transmembrane</keyword>
<comment type="subcellular location">
    <subcellularLocation>
        <location evidence="1">Cell membrane</location>
        <topology evidence="1">Multi-pass membrane protein</topology>
    </subcellularLocation>
</comment>
<dbReference type="SUPFAM" id="SSF144091">
    <property type="entry name" value="Rhomboid-like"/>
    <property type="match status" value="1"/>
</dbReference>
<dbReference type="GO" id="GO:0055091">
    <property type="term" value="P:phospholipid homeostasis"/>
    <property type="evidence" value="ECO:0007669"/>
    <property type="project" value="TreeGrafter"/>
</dbReference>
<proteinExistence type="predicted"/>
<dbReference type="Proteomes" id="UP000093053">
    <property type="component" value="Chromosome"/>
</dbReference>
<evidence type="ECO:0000313" key="9">
    <source>
        <dbReference type="Proteomes" id="UP000093053"/>
    </source>
</evidence>
<evidence type="ECO:0000256" key="1">
    <source>
        <dbReference type="ARBA" id="ARBA00004651"/>
    </source>
</evidence>
<dbReference type="RefSeq" id="WP_065916972.1">
    <property type="nucleotide sequence ID" value="NZ_CP016793.1"/>
</dbReference>
<dbReference type="PANTHER" id="PTHR34697:SF2">
    <property type="entry name" value="PHOSPHATIDYLGLYCEROL LYSYLTRANSFERASE"/>
    <property type="match status" value="1"/>
</dbReference>
<feature type="transmembrane region" description="Helical" evidence="6">
    <location>
        <begin position="184"/>
        <end position="202"/>
    </location>
</feature>
<gene>
    <name evidence="8" type="ORF">BBK82_23755</name>
</gene>
<feature type="domain" description="Phosphatidylglycerol lysyltransferase C-terminal" evidence="7">
    <location>
        <begin position="482"/>
        <end position="779"/>
    </location>
</feature>
<feature type="transmembrane region" description="Helical" evidence="6">
    <location>
        <begin position="348"/>
        <end position="367"/>
    </location>
</feature>